<organism evidence="1 2">
    <name type="scientific">Rhizophagus clarus</name>
    <dbReference type="NCBI Taxonomy" id="94130"/>
    <lineage>
        <taxon>Eukaryota</taxon>
        <taxon>Fungi</taxon>
        <taxon>Fungi incertae sedis</taxon>
        <taxon>Mucoromycota</taxon>
        <taxon>Glomeromycotina</taxon>
        <taxon>Glomeromycetes</taxon>
        <taxon>Glomerales</taxon>
        <taxon>Glomeraceae</taxon>
        <taxon>Rhizophagus</taxon>
    </lineage>
</organism>
<name>A0A8H3LJD3_9GLOM</name>
<dbReference type="AlphaFoldDB" id="A0A8H3LJD3"/>
<protein>
    <submittedName>
        <fullName evidence="1">Uncharacterized protein</fullName>
    </submittedName>
</protein>
<evidence type="ECO:0000313" key="1">
    <source>
        <dbReference type="EMBL" id="GES86414.1"/>
    </source>
</evidence>
<dbReference type="EMBL" id="BLAL01000160">
    <property type="protein sequence ID" value="GES86414.1"/>
    <property type="molecule type" value="Genomic_DNA"/>
</dbReference>
<accession>A0A8H3LJD3</accession>
<sequence>MNIEFYRLGHEINSIFSIRYANSIPLGIGSLLTNIVKIEARGQTIGTPYLIQRGKLLEIKSLASRSWITCSRETNWFTINVQVIQLEVWFDEKTLSERQAYV</sequence>
<proteinExistence type="predicted"/>
<comment type="caution">
    <text evidence="1">The sequence shown here is derived from an EMBL/GenBank/DDBJ whole genome shotgun (WGS) entry which is preliminary data.</text>
</comment>
<dbReference type="Proteomes" id="UP000615446">
    <property type="component" value="Unassembled WGS sequence"/>
</dbReference>
<gene>
    <name evidence="1" type="ORF">RCL2_001346900</name>
</gene>
<reference evidence="1" key="1">
    <citation type="submission" date="2019-10" db="EMBL/GenBank/DDBJ databases">
        <title>Conservation and host-specific expression of non-tandemly repeated heterogenous ribosome RNA gene in arbuscular mycorrhizal fungi.</title>
        <authorList>
            <person name="Maeda T."/>
            <person name="Kobayashi Y."/>
            <person name="Nakagawa T."/>
            <person name="Ezawa T."/>
            <person name="Yamaguchi K."/>
            <person name="Bino T."/>
            <person name="Nishimoto Y."/>
            <person name="Shigenobu S."/>
            <person name="Kawaguchi M."/>
        </authorList>
    </citation>
    <scope>NUCLEOTIDE SEQUENCE</scope>
    <source>
        <strain evidence="1">HR1</strain>
    </source>
</reference>
<evidence type="ECO:0000313" key="2">
    <source>
        <dbReference type="Proteomes" id="UP000615446"/>
    </source>
</evidence>